<evidence type="ECO:0000313" key="3">
    <source>
        <dbReference type="Proteomes" id="UP000659344"/>
    </source>
</evidence>
<keyword evidence="1" id="KW-0472">Membrane</keyword>
<keyword evidence="1" id="KW-1133">Transmembrane helix</keyword>
<evidence type="ECO:0000256" key="1">
    <source>
        <dbReference type="SAM" id="Phobius"/>
    </source>
</evidence>
<dbReference type="Proteomes" id="UP000659344">
    <property type="component" value="Unassembled WGS sequence"/>
</dbReference>
<feature type="transmembrane region" description="Helical" evidence="1">
    <location>
        <begin position="33"/>
        <end position="53"/>
    </location>
</feature>
<protein>
    <submittedName>
        <fullName evidence="2">Uncharacterized protein</fullName>
    </submittedName>
</protein>
<accession>A0ABQ1YRJ0</accession>
<name>A0ABQ1YRJ0_9BACL</name>
<keyword evidence="3" id="KW-1185">Reference proteome</keyword>
<dbReference type="EMBL" id="BMFT01000003">
    <property type="protein sequence ID" value="GGH35099.1"/>
    <property type="molecule type" value="Genomic_DNA"/>
</dbReference>
<sequence length="103" mass="10964">MLVVEGGTWGSHAVTIACLKKINGPHKVDPMNLILTSAAAAALSLLAFLNGTIRESLYAGQRFIKFNTSAESSRQTPKVNALLGGDRAQVRSKAFQRIAGLIL</sequence>
<organism evidence="2 3">
    <name type="scientific">Paenibacillus segetis</name>
    <dbReference type="NCBI Taxonomy" id="1325360"/>
    <lineage>
        <taxon>Bacteria</taxon>
        <taxon>Bacillati</taxon>
        <taxon>Bacillota</taxon>
        <taxon>Bacilli</taxon>
        <taxon>Bacillales</taxon>
        <taxon>Paenibacillaceae</taxon>
        <taxon>Paenibacillus</taxon>
    </lineage>
</organism>
<gene>
    <name evidence="2" type="ORF">GCM10008013_41200</name>
</gene>
<proteinExistence type="predicted"/>
<reference evidence="3" key="1">
    <citation type="journal article" date="2019" name="Int. J. Syst. Evol. Microbiol.">
        <title>The Global Catalogue of Microorganisms (GCM) 10K type strain sequencing project: providing services to taxonomists for standard genome sequencing and annotation.</title>
        <authorList>
            <consortium name="The Broad Institute Genomics Platform"/>
            <consortium name="The Broad Institute Genome Sequencing Center for Infectious Disease"/>
            <person name="Wu L."/>
            <person name="Ma J."/>
        </authorList>
    </citation>
    <scope>NUCLEOTIDE SEQUENCE [LARGE SCALE GENOMIC DNA]</scope>
    <source>
        <strain evidence="3">CGMCC 1.12769</strain>
    </source>
</reference>
<comment type="caution">
    <text evidence="2">The sequence shown here is derived from an EMBL/GenBank/DDBJ whole genome shotgun (WGS) entry which is preliminary data.</text>
</comment>
<keyword evidence="1" id="KW-0812">Transmembrane</keyword>
<evidence type="ECO:0000313" key="2">
    <source>
        <dbReference type="EMBL" id="GGH35099.1"/>
    </source>
</evidence>